<dbReference type="InterPro" id="IPR016181">
    <property type="entry name" value="Acyl_CoA_acyltransferase"/>
</dbReference>
<organism evidence="2 3">
    <name type="scientific">Inhella proteolytica</name>
    <dbReference type="NCBI Taxonomy" id="2795029"/>
    <lineage>
        <taxon>Bacteria</taxon>
        <taxon>Pseudomonadati</taxon>
        <taxon>Pseudomonadota</taxon>
        <taxon>Betaproteobacteria</taxon>
        <taxon>Burkholderiales</taxon>
        <taxon>Sphaerotilaceae</taxon>
        <taxon>Inhella</taxon>
    </lineage>
</organism>
<proteinExistence type="predicted"/>
<keyword evidence="3" id="KW-1185">Reference proteome</keyword>
<dbReference type="CDD" id="cd04301">
    <property type="entry name" value="NAT_SF"/>
    <property type="match status" value="1"/>
</dbReference>
<dbReference type="SUPFAM" id="SSF55729">
    <property type="entry name" value="Acyl-CoA N-acyltransferases (Nat)"/>
    <property type="match status" value="1"/>
</dbReference>
<evidence type="ECO:0000313" key="2">
    <source>
        <dbReference type="EMBL" id="MBH9579060.1"/>
    </source>
</evidence>
<dbReference type="GO" id="GO:0016747">
    <property type="term" value="F:acyltransferase activity, transferring groups other than amino-acyl groups"/>
    <property type="evidence" value="ECO:0007669"/>
    <property type="project" value="InterPro"/>
</dbReference>
<dbReference type="RefSeq" id="WP_198112827.1">
    <property type="nucleotide sequence ID" value="NZ_JAEDAK010000017.1"/>
</dbReference>
<accession>A0A931JAI7</accession>
<feature type="domain" description="N-acetyltransferase" evidence="1">
    <location>
        <begin position="20"/>
        <end position="172"/>
    </location>
</feature>
<gene>
    <name evidence="2" type="ORF">I7X39_19385</name>
</gene>
<dbReference type="AlphaFoldDB" id="A0A931JAI7"/>
<dbReference type="PROSITE" id="PS51186">
    <property type="entry name" value="GNAT"/>
    <property type="match status" value="1"/>
</dbReference>
<sequence length="231" mass="25551">MTAPATPLRSALAALGGGWVPIRSLARRHRRRILAHLLALAPADRYLRFGYAAGDSQIERYALSLEFTRDEVLGIFNRRLEIVAMAHLAFSQDGPEADTAEFGVSVLQRYRGRGLGSRLFQLACLHARNRNMRFLLIHALSENQAMLRIAEKAGAWAEEVADGSVSARLHLPADNWASHAEQALEQGLGELDFRLKVQAKQVQEFVDSVQTEVRELLGDDRAPAPPPDPSP</sequence>
<dbReference type="InterPro" id="IPR000182">
    <property type="entry name" value="GNAT_dom"/>
</dbReference>
<evidence type="ECO:0000259" key="1">
    <source>
        <dbReference type="PROSITE" id="PS51186"/>
    </source>
</evidence>
<dbReference type="Pfam" id="PF00583">
    <property type="entry name" value="Acetyltransf_1"/>
    <property type="match status" value="1"/>
</dbReference>
<dbReference type="EMBL" id="JAEDAK010000017">
    <property type="protein sequence ID" value="MBH9579060.1"/>
    <property type="molecule type" value="Genomic_DNA"/>
</dbReference>
<evidence type="ECO:0000313" key="3">
    <source>
        <dbReference type="Proteomes" id="UP000613266"/>
    </source>
</evidence>
<dbReference type="Gene3D" id="3.40.630.30">
    <property type="match status" value="1"/>
</dbReference>
<comment type="caution">
    <text evidence="2">The sequence shown here is derived from an EMBL/GenBank/DDBJ whole genome shotgun (WGS) entry which is preliminary data.</text>
</comment>
<protein>
    <submittedName>
        <fullName evidence="2">GNAT family N-acetyltransferase</fullName>
    </submittedName>
</protein>
<reference evidence="2" key="1">
    <citation type="submission" date="2020-12" db="EMBL/GenBank/DDBJ databases">
        <title>The genome sequence of Inhella sp. 1Y17.</title>
        <authorList>
            <person name="Liu Y."/>
        </authorList>
    </citation>
    <scope>NUCLEOTIDE SEQUENCE</scope>
    <source>
        <strain evidence="2">1Y17</strain>
    </source>
</reference>
<dbReference type="Proteomes" id="UP000613266">
    <property type="component" value="Unassembled WGS sequence"/>
</dbReference>
<name>A0A931JAI7_9BURK</name>